<keyword evidence="1" id="KW-0472">Membrane</keyword>
<evidence type="ECO:0000256" key="1">
    <source>
        <dbReference type="SAM" id="Phobius"/>
    </source>
</evidence>
<keyword evidence="1" id="KW-1133">Transmembrane helix</keyword>
<dbReference type="KEGG" id="bbig:BBBOND_0309710"/>
<proteinExistence type="predicted"/>
<name>A0A061D947_BABBI</name>
<protein>
    <submittedName>
        <fullName evidence="2">Uncharacterized protein</fullName>
    </submittedName>
</protein>
<dbReference type="Proteomes" id="UP000033188">
    <property type="component" value="Chromosome 3"/>
</dbReference>
<evidence type="ECO:0000313" key="3">
    <source>
        <dbReference type="Proteomes" id="UP000033188"/>
    </source>
</evidence>
<dbReference type="GeneID" id="24565609"/>
<dbReference type="VEuPathDB" id="PiroplasmaDB:BBBOND_0309710"/>
<reference evidence="3" key="1">
    <citation type="journal article" date="2014" name="Nucleic Acids Res.">
        <title>The evolutionary dynamics of variant antigen genes in Babesia reveal a history of genomic innovation underlying host-parasite interaction.</title>
        <authorList>
            <person name="Jackson A.P."/>
            <person name="Otto T.D."/>
            <person name="Darby A."/>
            <person name="Ramaprasad A."/>
            <person name="Xia D."/>
            <person name="Echaide I.E."/>
            <person name="Farber M."/>
            <person name="Gahlot S."/>
            <person name="Gamble J."/>
            <person name="Gupta D."/>
            <person name="Gupta Y."/>
            <person name="Jackson L."/>
            <person name="Malandrin L."/>
            <person name="Malas T.B."/>
            <person name="Moussa E."/>
            <person name="Nair M."/>
            <person name="Reid A.J."/>
            <person name="Sanders M."/>
            <person name="Sharma J."/>
            <person name="Tracey A."/>
            <person name="Quail M.A."/>
            <person name="Weir W."/>
            <person name="Wastling J.M."/>
            <person name="Hall N."/>
            <person name="Willadsen P."/>
            <person name="Lingelbach K."/>
            <person name="Shiels B."/>
            <person name="Tait A."/>
            <person name="Berriman M."/>
            <person name="Allred D.R."/>
            <person name="Pain A."/>
        </authorList>
    </citation>
    <scope>NUCLEOTIDE SEQUENCE [LARGE SCALE GENOMIC DNA]</scope>
    <source>
        <strain evidence="3">Bond</strain>
    </source>
</reference>
<feature type="transmembrane region" description="Helical" evidence="1">
    <location>
        <begin position="60"/>
        <end position="83"/>
    </location>
</feature>
<sequence>MKTCASEDWKGKVDPLQTCLCNVDVHENHYSIEERRCDEDCGGCGFICACRCCKPRQRGIYGGLATGAVVVAVTIGIVIYYVVTHHIASLKAVGNYVSNKLWGPRKLRFIPRSELDLPKSTHIPESMDIDPYSFFPSKDLM</sequence>
<organism evidence="2 3">
    <name type="scientific">Babesia bigemina</name>
    <dbReference type="NCBI Taxonomy" id="5866"/>
    <lineage>
        <taxon>Eukaryota</taxon>
        <taxon>Sar</taxon>
        <taxon>Alveolata</taxon>
        <taxon>Apicomplexa</taxon>
        <taxon>Aconoidasida</taxon>
        <taxon>Piroplasmida</taxon>
        <taxon>Babesiidae</taxon>
        <taxon>Babesia</taxon>
    </lineage>
</organism>
<dbReference type="RefSeq" id="XP_012769254.1">
    <property type="nucleotide sequence ID" value="XM_012913800.1"/>
</dbReference>
<evidence type="ECO:0000313" key="2">
    <source>
        <dbReference type="EMBL" id="CDR97068.1"/>
    </source>
</evidence>
<keyword evidence="3" id="KW-1185">Reference proteome</keyword>
<dbReference type="EMBL" id="LK391709">
    <property type="protein sequence ID" value="CDR97068.1"/>
    <property type="molecule type" value="Genomic_DNA"/>
</dbReference>
<gene>
    <name evidence="2" type="ORF">BBBOND_0309710</name>
</gene>
<keyword evidence="1" id="KW-0812">Transmembrane</keyword>
<dbReference type="AlphaFoldDB" id="A0A061D947"/>
<accession>A0A061D947</accession>
<dbReference type="OrthoDB" id="10383819at2759"/>